<dbReference type="RefSeq" id="WP_003230043.1">
    <property type="nucleotide sequence ID" value="NZ_CM001562.1"/>
</dbReference>
<proteinExistence type="predicted"/>
<dbReference type="EMBL" id="CM001562">
    <property type="protein sequence ID" value="EJZ60959.1"/>
    <property type="molecule type" value="Genomic_DNA"/>
</dbReference>
<gene>
    <name evidence="1" type="ORF">I1A_000038</name>
</gene>
<reference evidence="2 3" key="2">
    <citation type="submission" date="2012-08" db="EMBL/GenBank/DDBJ databases">
        <title>The genome of cave-isolated P. fluorescens strain R124 demonstrates phenotypic adaptation to the mineral environment.</title>
        <authorList>
            <person name="Barton M.D."/>
            <person name="Petronio M."/>
            <person name="Giarrizzo J.G."/>
            <person name="Bowling B.V."/>
            <person name="Barton H.A."/>
        </authorList>
    </citation>
    <scope>NUCLEOTIDE SEQUENCE [LARGE SCALE GENOMIC DNA]</scope>
    <source>
        <strain evidence="2 3">R124</strain>
        <plasmid evidence="2 3">pMP-R124</plasmid>
    </source>
</reference>
<dbReference type="Proteomes" id="UP000006045">
    <property type="component" value="Plasmid pMP-R124"/>
</dbReference>
<organism evidence="1">
    <name type="scientific">Pseudomonas fluorescens R124</name>
    <dbReference type="NCBI Taxonomy" id="743713"/>
    <lineage>
        <taxon>Bacteria</taxon>
        <taxon>Pseudomonadati</taxon>
        <taxon>Pseudomonadota</taxon>
        <taxon>Gammaproteobacteria</taxon>
        <taxon>Pseudomonadales</taxon>
        <taxon>Pseudomonadaceae</taxon>
        <taxon>Pseudomonas</taxon>
    </lineage>
</organism>
<evidence type="ECO:0000313" key="1">
    <source>
        <dbReference type="EMBL" id="AFS51714.1"/>
    </source>
</evidence>
<geneLocation type="plasmid" evidence="1 3">
    <name>pMP-R124</name>
</geneLocation>
<accession>K0X015</accession>
<evidence type="ECO:0000313" key="3">
    <source>
        <dbReference type="Proteomes" id="UP000006045"/>
    </source>
</evidence>
<dbReference type="HOGENOM" id="CLU_2410945_0_0_6"/>
<dbReference type="EMBL" id="JQ737005">
    <property type="protein sequence ID" value="AFS51714.1"/>
    <property type="molecule type" value="Genomic_DNA"/>
</dbReference>
<name>K0X015_PSEFL</name>
<keyword evidence="1" id="KW-0614">Plasmid</keyword>
<protein>
    <submittedName>
        <fullName evidence="1">Uncharacterized protein</fullName>
    </submittedName>
</protein>
<dbReference type="AlphaFoldDB" id="K0X015"/>
<sequence length="92" mass="10598">MKSEAQLSREADLFLARQFGHASVREPDSQRVRADFNRVFKNDSEALRQYEIGVVEEDQRRLALGMTTSQYHLYQSKKTNHQAAKRSSHGST</sequence>
<evidence type="ECO:0000313" key="2">
    <source>
        <dbReference type="EMBL" id="EJZ60959.1"/>
    </source>
</evidence>
<reference evidence="1" key="1">
    <citation type="submission" date="2012-03" db="EMBL/GenBank/DDBJ databases">
        <title>The genome of cave-isolated P. fluorescens strain R124 demonstrates phenotypic adaptation to the mineral environment.</title>
        <authorList>
            <person name="Barton M.D."/>
            <person name="Petronio M."/>
            <person name="Giarrizzo J.G."/>
            <person name="Bowling B."/>
            <person name="Barton H.A."/>
        </authorList>
    </citation>
    <scope>NUCLEOTIDE SEQUENCE</scope>
    <source>
        <strain evidence="1">R124</strain>
        <plasmid evidence="1">pMP-R124</plasmid>
    </source>
</reference>